<dbReference type="AlphaFoldDB" id="A0A1I7U7U2"/>
<dbReference type="STRING" id="1561998.A0A1I7U7U2"/>
<dbReference type="eggNOG" id="ENOG502THWA">
    <property type="taxonomic scope" value="Eukaryota"/>
</dbReference>
<evidence type="ECO:0000313" key="1">
    <source>
        <dbReference type="Proteomes" id="UP000095282"/>
    </source>
</evidence>
<reference evidence="2" key="1">
    <citation type="submission" date="2016-11" db="UniProtKB">
        <authorList>
            <consortium name="WormBaseParasite"/>
        </authorList>
    </citation>
    <scope>IDENTIFICATION</scope>
</reference>
<dbReference type="Proteomes" id="UP000095282">
    <property type="component" value="Unplaced"/>
</dbReference>
<dbReference type="WBParaSite" id="Csp11.Scaffold629.g15730.t1">
    <property type="protein sequence ID" value="Csp11.Scaffold629.g15730.t1"/>
    <property type="gene ID" value="Csp11.Scaffold629.g15730"/>
</dbReference>
<evidence type="ECO:0000313" key="2">
    <source>
        <dbReference type="WBParaSite" id="Csp11.Scaffold629.g15730.t1"/>
    </source>
</evidence>
<keyword evidence="1" id="KW-1185">Reference proteome</keyword>
<sequence>MEPVLPQWDESQTIIKSKLTNRASIRILERYPLTDDDVETLFKAEEMAGGDPEALFQLCRLLIKVWKYAIFFQPKPDAFIELMQENSYPGPVIKGILEAYSSETMAEVVETLASCSNSGIPRVMSTDWTSRTVVRRDNLTSTDREAVLTFSTDQGVKKVQLNARDLERLYWTVNKVQASLDGLLER</sequence>
<name>A0A1I7U7U2_9PELO</name>
<protein>
    <submittedName>
        <fullName evidence="2">COMM domain-containing protein</fullName>
    </submittedName>
</protein>
<accession>A0A1I7U7U2</accession>
<organism evidence="1 2">
    <name type="scientific">Caenorhabditis tropicalis</name>
    <dbReference type="NCBI Taxonomy" id="1561998"/>
    <lineage>
        <taxon>Eukaryota</taxon>
        <taxon>Metazoa</taxon>
        <taxon>Ecdysozoa</taxon>
        <taxon>Nematoda</taxon>
        <taxon>Chromadorea</taxon>
        <taxon>Rhabditida</taxon>
        <taxon>Rhabditina</taxon>
        <taxon>Rhabditomorpha</taxon>
        <taxon>Rhabditoidea</taxon>
        <taxon>Rhabditidae</taxon>
        <taxon>Peloderinae</taxon>
        <taxon>Caenorhabditis</taxon>
    </lineage>
</organism>
<proteinExistence type="predicted"/>